<evidence type="ECO:0000313" key="1">
    <source>
        <dbReference type="EMBL" id="RWX50129.1"/>
    </source>
</evidence>
<comment type="caution">
    <text evidence="1">The sequence shown here is derived from an EMBL/GenBank/DDBJ whole genome shotgun (WGS) entry which is preliminary data.</text>
</comment>
<evidence type="ECO:0000313" key="3">
    <source>
        <dbReference type="Proteomes" id="UP000287615"/>
    </source>
</evidence>
<gene>
    <name evidence="1" type="ORF">VU00_11393</name>
    <name evidence="2" type="ORF">VU01_10295</name>
</gene>
<evidence type="ECO:0000313" key="4">
    <source>
        <dbReference type="Proteomes" id="UP000288892"/>
    </source>
</evidence>
<dbReference type="Proteomes" id="UP000288892">
    <property type="component" value="Unassembled WGS sequence"/>
</dbReference>
<organism evidence="1 3">
    <name type="scientific">Candidatus Electrothrix marina</name>
    <dbReference type="NCBI Taxonomy" id="1859130"/>
    <lineage>
        <taxon>Bacteria</taxon>
        <taxon>Pseudomonadati</taxon>
        <taxon>Thermodesulfobacteriota</taxon>
        <taxon>Desulfobulbia</taxon>
        <taxon>Desulfobulbales</taxon>
        <taxon>Desulfobulbaceae</taxon>
        <taxon>Candidatus Electrothrix</taxon>
    </lineage>
</organism>
<dbReference type="AlphaFoldDB" id="A0A3S3QKT3"/>
<dbReference type="Proteomes" id="UP000287615">
    <property type="component" value="Unassembled WGS sequence"/>
</dbReference>
<sequence length="84" mass="10012">MSNDEVRFLPFEEAVNVVGAIQEEEDVDDPNHRIFTVYSKEDRELCWFDFNEVVQDVKPTKDDKGREQVTNYILHRIPEWVLDL</sequence>
<keyword evidence="4" id="KW-1185">Reference proteome</keyword>
<dbReference type="EMBL" id="MTKR01000139">
    <property type="protein sequence ID" value="RWX50129.1"/>
    <property type="molecule type" value="Genomic_DNA"/>
</dbReference>
<evidence type="ECO:0000313" key="2">
    <source>
        <dbReference type="EMBL" id="RWX52204.1"/>
    </source>
</evidence>
<name>A0A3S3QKT3_9BACT</name>
<proteinExistence type="predicted"/>
<reference evidence="3 4" key="1">
    <citation type="submission" date="2017-01" db="EMBL/GenBank/DDBJ databases">
        <title>The cable genome- insights into the physiology and evolution of filamentous bacteria capable of sulfide oxidation via long distance electron transfer.</title>
        <authorList>
            <person name="Schreiber L."/>
            <person name="Bjerg J.T."/>
            <person name="Boggild A."/>
            <person name="Van De Vossenberg J."/>
            <person name="Meysman F."/>
            <person name="Nielsen L.P."/>
            <person name="Schramm A."/>
            <person name="Kjeldsen K.U."/>
        </authorList>
    </citation>
    <scope>NUCLEOTIDE SEQUENCE [LARGE SCALE GENOMIC DNA]</scope>
    <source>
        <strain evidence="1">A3</strain>
        <strain evidence="2">A5</strain>
    </source>
</reference>
<protein>
    <submittedName>
        <fullName evidence="1">Uncharacterized protein</fullName>
    </submittedName>
</protein>
<dbReference type="EMBL" id="MTKS01000029">
    <property type="protein sequence ID" value="RWX52204.1"/>
    <property type="molecule type" value="Genomic_DNA"/>
</dbReference>
<accession>A0A3S3QKT3</accession>